<dbReference type="Pfam" id="PF13229">
    <property type="entry name" value="Beta_helix"/>
    <property type="match status" value="1"/>
</dbReference>
<dbReference type="AlphaFoldDB" id="A0A9Y1BRZ9"/>
<feature type="transmembrane region" description="Helical" evidence="1">
    <location>
        <begin position="574"/>
        <end position="592"/>
    </location>
</feature>
<keyword evidence="1" id="KW-1133">Transmembrane helix</keyword>
<evidence type="ECO:0000259" key="3">
    <source>
        <dbReference type="Pfam" id="PF13229"/>
    </source>
</evidence>
<evidence type="ECO:0000313" key="4">
    <source>
        <dbReference type="EMBL" id="UJG44133.1"/>
    </source>
</evidence>
<accession>A0A9Y1BRZ9</accession>
<dbReference type="InterPro" id="IPR007742">
    <property type="entry name" value="NosD_dom"/>
</dbReference>
<dbReference type="Pfam" id="PF05048">
    <property type="entry name" value="NosD"/>
    <property type="match status" value="2"/>
</dbReference>
<keyword evidence="1" id="KW-0812">Transmembrane</keyword>
<feature type="domain" description="Periplasmic copper-binding protein NosD beta helix" evidence="2">
    <location>
        <begin position="244"/>
        <end position="340"/>
    </location>
</feature>
<dbReference type="SMART" id="SM00710">
    <property type="entry name" value="PbH1"/>
    <property type="match status" value="13"/>
</dbReference>
<feature type="domain" description="Right handed beta helix" evidence="3">
    <location>
        <begin position="89"/>
        <end position="229"/>
    </location>
</feature>
<dbReference type="InterPro" id="IPR012334">
    <property type="entry name" value="Pectin_lyas_fold"/>
</dbReference>
<evidence type="ECO:0000259" key="2">
    <source>
        <dbReference type="Pfam" id="PF05048"/>
    </source>
</evidence>
<feature type="transmembrane region" description="Helical" evidence="1">
    <location>
        <begin position="497"/>
        <end position="515"/>
    </location>
</feature>
<dbReference type="InterPro" id="IPR039448">
    <property type="entry name" value="Beta_helix"/>
</dbReference>
<name>A0A9Y1BRZ9_9ARCH</name>
<dbReference type="EMBL" id="CP084167">
    <property type="protein sequence ID" value="UJG44133.1"/>
    <property type="molecule type" value="Genomic_DNA"/>
</dbReference>
<sequence>MKNRIETKNRNFILILVMIFLLSFSSEHILVSASITIYSESNIHFSDETAEIIINSDDDFVKYGFPGNGSVDNPYIISNLTLNTSKMYGFVITNISSYFIIENCFIRSAHYGIFIGHIKGNHTIIRNNTFYKNPVAIEISHVPGISIINNTFNENIDFGIFIEYSPNSTISSNNFYKNGVGYTGNGLIIKSSKDSIILNNSFVSDGLAIDPSNSGNELNLFNNTVNNKEIGYFLRKNNLNIDQSVYGQIIITDCYNVSISNQQISETDVAISIYYSTNVYISNNNLKVNDKGIFLFQTYNFTIEGNSLENNSLYGLGINDCTKFNIINNDIIKNRKGIELFIIDGFLSSNITKNRIKENLEQGIALSSVNKVNISENVIFKNLVGLYAYYSSDVYIVSNYFESNSLYAIILMDSTSEFHIYYNYFTANNYENENESQCLDDGIDNLWYNPETKKGNYWSDLYHEKEYIIDGFAESVDQYPIDLFIIDYPNLFSWKRITIFLLVTVALIGGGIYFLSRIIKRNNSYLSDKKKESKNEEKLIYDPKKEKKDKHLSSPTATLNKQIKKHLAKSFSKWFIVGSFSVLLISSGFLAYKISVSPDNNNSNIIVNYAQALQQSIPEAVYIEIIGNATSAIHEDLINAFIERINPYPDLAWKVTANVLKFDNEGRDYLQEVTFNLNSSVITEIGQNLFESLNNTEILGYYGEKPYDDANTYDVNIKWGLRFFLENTTIIELTVLENGLVVYAKGYWVSFSEFSTNMIGALIIGPESAFDNTVQTLKEIFEENIK</sequence>
<gene>
    <name evidence="4" type="ORF">K9W46_02875</name>
</gene>
<organism evidence="4">
    <name type="scientific">Candidatus Heimdallarchaeum endolithica</name>
    <dbReference type="NCBI Taxonomy" id="2876572"/>
    <lineage>
        <taxon>Archaea</taxon>
        <taxon>Promethearchaeati</taxon>
        <taxon>Candidatus Heimdallarchaeota</taxon>
        <taxon>Candidatus Heimdallarchaeia (ex Rinke et al. 2021) (nom. nud.)</taxon>
        <taxon>Candidatus Heimdallarchaeales</taxon>
        <taxon>Candidatus Heimdallarchaeaceae</taxon>
        <taxon>Candidatus Heimdallarchaeum</taxon>
    </lineage>
</organism>
<dbReference type="InterPro" id="IPR006626">
    <property type="entry name" value="PbH1"/>
</dbReference>
<proteinExistence type="predicted"/>
<reference evidence="4" key="1">
    <citation type="journal article" date="2022" name="Nat. Microbiol.">
        <title>Unique mobile elements and scalable gene flow at the prokaryote-eukaryote boundary revealed by circularized Asgard archaea genomes.</title>
        <authorList>
            <person name="Wu F."/>
            <person name="Speth D.R."/>
            <person name="Philosof A."/>
            <person name="Cremiere A."/>
            <person name="Narayanan A."/>
            <person name="Barco R.A."/>
            <person name="Connon S.A."/>
            <person name="Amend J.P."/>
            <person name="Antoshechkin I.A."/>
            <person name="Orphan V.J."/>
        </authorList>
    </citation>
    <scope>NUCLEOTIDE SEQUENCE</scope>
    <source>
        <strain evidence="4">PR6</strain>
    </source>
</reference>
<protein>
    <submittedName>
        <fullName evidence="4">Right-handed parallel beta-helix repeat-containing protein</fullName>
    </submittedName>
</protein>
<evidence type="ECO:0000256" key="1">
    <source>
        <dbReference type="SAM" id="Phobius"/>
    </source>
</evidence>
<dbReference type="InterPro" id="IPR011050">
    <property type="entry name" value="Pectin_lyase_fold/virulence"/>
</dbReference>
<dbReference type="SUPFAM" id="SSF51126">
    <property type="entry name" value="Pectin lyase-like"/>
    <property type="match status" value="2"/>
</dbReference>
<feature type="domain" description="Periplasmic copper-binding protein NosD beta helix" evidence="2">
    <location>
        <begin position="350"/>
        <end position="460"/>
    </location>
</feature>
<keyword evidence="1" id="KW-0472">Membrane</keyword>
<dbReference type="Proteomes" id="UP001200513">
    <property type="component" value="Chromosome"/>
</dbReference>
<dbReference type="Gene3D" id="2.160.20.10">
    <property type="entry name" value="Single-stranded right-handed beta-helix, Pectin lyase-like"/>
    <property type="match status" value="2"/>
</dbReference>